<evidence type="ECO:0000256" key="1">
    <source>
        <dbReference type="SAM" id="MobiDB-lite"/>
    </source>
</evidence>
<evidence type="ECO:0000313" key="6">
    <source>
        <dbReference type="Proteomes" id="UP000297453"/>
    </source>
</evidence>
<evidence type="ECO:0000256" key="3">
    <source>
        <dbReference type="SAM" id="SignalP"/>
    </source>
</evidence>
<dbReference type="Proteomes" id="UP000297453">
    <property type="component" value="Unassembled WGS sequence"/>
</dbReference>
<feature type="transmembrane region" description="Helical" evidence="2">
    <location>
        <begin position="228"/>
        <end position="247"/>
    </location>
</feature>
<dbReference type="PANTHER" id="PTHR30373">
    <property type="entry name" value="UPF0603 PROTEIN YGCG"/>
    <property type="match status" value="1"/>
</dbReference>
<evidence type="ECO:0000256" key="2">
    <source>
        <dbReference type="SAM" id="Phobius"/>
    </source>
</evidence>
<comment type="caution">
    <text evidence="5">The sequence shown here is derived from an EMBL/GenBank/DDBJ whole genome shotgun (WGS) entry which is preliminary data.</text>
</comment>
<keyword evidence="3" id="KW-0732">Signal</keyword>
<reference evidence="5" key="1">
    <citation type="journal article" date="2019" name="PLoS Negl. Trop. Dis.">
        <title>Revisiting the worldwide diversity of Leptospira species in the environment.</title>
        <authorList>
            <person name="Vincent A.T."/>
            <person name="Schiettekatte O."/>
            <person name="Bourhy P."/>
            <person name="Veyrier F.J."/>
            <person name="Picardeau M."/>
        </authorList>
    </citation>
    <scope>NUCLEOTIDE SEQUENCE [LARGE SCALE GENOMIC DNA]</scope>
    <source>
        <strain evidence="5">SSS9</strain>
    </source>
</reference>
<feature type="compositionally biased region" description="Gly residues" evidence="1">
    <location>
        <begin position="280"/>
        <end position="296"/>
    </location>
</feature>
<protein>
    <submittedName>
        <fullName evidence="5">YgcG family protein</fullName>
    </submittedName>
</protein>
<dbReference type="PANTHER" id="PTHR30373:SF2">
    <property type="entry name" value="UPF0603 PROTEIN YGCG"/>
    <property type="match status" value="1"/>
</dbReference>
<feature type="chain" id="PRO_5020899897" evidence="3">
    <location>
        <begin position="20"/>
        <end position="296"/>
    </location>
</feature>
<feature type="signal peptide" evidence="3">
    <location>
        <begin position="1"/>
        <end position="19"/>
    </location>
</feature>
<dbReference type="Pfam" id="PF04536">
    <property type="entry name" value="TPM_phosphatase"/>
    <property type="match status" value="1"/>
</dbReference>
<dbReference type="Gene3D" id="3.10.310.50">
    <property type="match status" value="1"/>
</dbReference>
<feature type="transmembrane region" description="Helical" evidence="2">
    <location>
        <begin position="181"/>
        <end position="199"/>
    </location>
</feature>
<keyword evidence="2" id="KW-1133">Transmembrane helix</keyword>
<evidence type="ECO:0000313" key="5">
    <source>
        <dbReference type="EMBL" id="TGK04920.1"/>
    </source>
</evidence>
<keyword evidence="2" id="KW-0812">Transmembrane</keyword>
<keyword evidence="2" id="KW-0472">Membrane</keyword>
<dbReference type="InterPro" id="IPR007621">
    <property type="entry name" value="TPM_dom"/>
</dbReference>
<accession>A0A4R9G276</accession>
<feature type="region of interest" description="Disordered" evidence="1">
    <location>
        <begin position="267"/>
        <end position="296"/>
    </location>
</feature>
<dbReference type="RefSeq" id="WP_135586929.1">
    <property type="nucleotide sequence ID" value="NZ_RQEP01000010.1"/>
</dbReference>
<gene>
    <name evidence="5" type="ORF">EHO59_08710</name>
</gene>
<dbReference type="EMBL" id="RQEP01000010">
    <property type="protein sequence ID" value="TGK04920.1"/>
    <property type="molecule type" value="Genomic_DNA"/>
</dbReference>
<dbReference type="OrthoDB" id="9810918at2"/>
<organism evidence="5 6">
    <name type="scientific">Leptospira semungkisensis</name>
    <dbReference type="NCBI Taxonomy" id="2484985"/>
    <lineage>
        <taxon>Bacteria</taxon>
        <taxon>Pseudomonadati</taxon>
        <taxon>Spirochaetota</taxon>
        <taxon>Spirochaetia</taxon>
        <taxon>Leptospirales</taxon>
        <taxon>Leptospiraceae</taxon>
        <taxon>Leptospira</taxon>
    </lineage>
</organism>
<evidence type="ECO:0000259" key="4">
    <source>
        <dbReference type="Pfam" id="PF04536"/>
    </source>
</evidence>
<name>A0A4R9G276_9LEPT</name>
<dbReference type="AlphaFoldDB" id="A0A4R9G276"/>
<feature type="domain" description="TPM" evidence="4">
    <location>
        <begin position="31"/>
        <end position="152"/>
    </location>
</feature>
<sequence>MKRFWFLLLFCVWAAPLLADPIPIPKLSHRVTDLTGTLTEEEDQSLETKLTEFEQKKGSQIVLLIIPTTGEETIEQYSIRVAEEWKIGRKSIADGVVFLVAKDDRKMRFEIGRGLEGAIPDVLSKRVQIEYVRPLFKEGKYYEGIDQGIDKILSLIDGEPLPEPTHTTFQGSSSNSDEDSLGNYFWVLIGIAIFIGFFLRRLFSPVQAGIATAAGYFAGGFLGLSLEALLPILVIFFIIAWVAYAAAKSSGGGGGWSGGSSWSSFGGGGGSWGSSSGDSFSGGGGDFGGGGSSSDW</sequence>
<keyword evidence="6" id="KW-1185">Reference proteome</keyword>
<proteinExistence type="predicted"/>